<geneLocation type="mitochondrion" evidence="1"/>
<comment type="caution">
    <text evidence="1">The sequence shown here is derived from an EMBL/GenBank/DDBJ whole genome shotgun (WGS) entry which is preliminary data.</text>
</comment>
<proteinExistence type="predicted"/>
<reference evidence="1" key="1">
    <citation type="journal article" date="2015" name="Genome Biol. Evol.">
        <title>Organellar Genomes of White Spruce (Picea glauca): Assembly and Annotation.</title>
        <authorList>
            <person name="Jackman S.D."/>
            <person name="Warren R.L."/>
            <person name="Gibb E.A."/>
            <person name="Vandervalk B.P."/>
            <person name="Mohamadi H."/>
            <person name="Chu J."/>
            <person name="Raymond A."/>
            <person name="Pleasance S."/>
            <person name="Coope R."/>
            <person name="Wildung M.R."/>
            <person name="Ritland C.E."/>
            <person name="Bousquet J."/>
            <person name="Jones S.J."/>
            <person name="Bohlmann J."/>
            <person name="Birol I."/>
        </authorList>
    </citation>
    <scope>NUCLEOTIDE SEQUENCE [LARGE SCALE GENOMIC DNA]</scope>
    <source>
        <tissue evidence="1">Flushing bud</tissue>
    </source>
</reference>
<name>A0A101LZW4_PICGL</name>
<protein>
    <submittedName>
        <fullName evidence="1">Uncharacterized protein</fullName>
    </submittedName>
</protein>
<evidence type="ECO:0000313" key="1">
    <source>
        <dbReference type="EMBL" id="KUM48332.1"/>
    </source>
</evidence>
<sequence length="63" mass="6986">MESISLLSRKMILLNELVPAFSFSSKATTYLFYLAAFSFTTEKTSCRSKLSKNLPSSTIDLVG</sequence>
<gene>
    <name evidence="1" type="ORF">ABT39_MTgene5332</name>
</gene>
<dbReference type="AlphaFoldDB" id="A0A101LZW4"/>
<dbReference type="EMBL" id="LKAM01000006">
    <property type="protein sequence ID" value="KUM48332.1"/>
    <property type="molecule type" value="Genomic_DNA"/>
</dbReference>
<accession>A0A101LZW4</accession>
<keyword evidence="1" id="KW-0496">Mitochondrion</keyword>
<organism evidence="1">
    <name type="scientific">Picea glauca</name>
    <name type="common">White spruce</name>
    <name type="synonym">Pinus glauca</name>
    <dbReference type="NCBI Taxonomy" id="3330"/>
    <lineage>
        <taxon>Eukaryota</taxon>
        <taxon>Viridiplantae</taxon>
        <taxon>Streptophyta</taxon>
        <taxon>Embryophyta</taxon>
        <taxon>Tracheophyta</taxon>
        <taxon>Spermatophyta</taxon>
        <taxon>Pinopsida</taxon>
        <taxon>Pinidae</taxon>
        <taxon>Conifers I</taxon>
        <taxon>Pinales</taxon>
        <taxon>Pinaceae</taxon>
        <taxon>Picea</taxon>
    </lineage>
</organism>